<keyword evidence="3" id="KW-1185">Reference proteome</keyword>
<dbReference type="GeneID" id="24100269"/>
<name>J4GEY1_9APHY</name>
<evidence type="ECO:0000313" key="2">
    <source>
        <dbReference type="EMBL" id="CCM05358.1"/>
    </source>
</evidence>
<dbReference type="HOGENOM" id="CLU_108118_0_0_1"/>
<dbReference type="OrthoDB" id="2587968at2759"/>
<reference evidence="2 3" key="1">
    <citation type="journal article" date="2012" name="Appl. Environ. Microbiol.">
        <title>Short-read sequencing for genomic analysis of the brown rot fungus Fibroporia radiculosa.</title>
        <authorList>
            <person name="Tang J.D."/>
            <person name="Perkins A.D."/>
            <person name="Sonstegard T.S."/>
            <person name="Schroeder S.G."/>
            <person name="Burgess S.C."/>
            <person name="Diehl S.V."/>
        </authorList>
    </citation>
    <scope>NUCLEOTIDE SEQUENCE [LARGE SCALE GENOMIC DNA]</scope>
    <source>
        <strain evidence="2 3">TFFH 294</strain>
    </source>
</reference>
<gene>
    <name evidence="2" type="ORF">FIBRA_07572</name>
</gene>
<dbReference type="Proteomes" id="UP000006352">
    <property type="component" value="Unassembled WGS sequence"/>
</dbReference>
<dbReference type="STRING" id="599839.J4GEY1"/>
<evidence type="ECO:0000256" key="1">
    <source>
        <dbReference type="SAM" id="MobiDB-lite"/>
    </source>
</evidence>
<feature type="compositionally biased region" description="Low complexity" evidence="1">
    <location>
        <begin position="46"/>
        <end position="60"/>
    </location>
</feature>
<dbReference type="EMBL" id="HE797187">
    <property type="protein sequence ID" value="CCM05358.1"/>
    <property type="molecule type" value="Genomic_DNA"/>
</dbReference>
<accession>J4GEY1</accession>
<organism evidence="2 3">
    <name type="scientific">Fibroporia radiculosa</name>
    <dbReference type="NCBI Taxonomy" id="599839"/>
    <lineage>
        <taxon>Eukaryota</taxon>
        <taxon>Fungi</taxon>
        <taxon>Dikarya</taxon>
        <taxon>Basidiomycota</taxon>
        <taxon>Agaricomycotina</taxon>
        <taxon>Agaricomycetes</taxon>
        <taxon>Polyporales</taxon>
        <taxon>Fibroporiaceae</taxon>
        <taxon>Fibroporia</taxon>
    </lineage>
</organism>
<dbReference type="AlphaFoldDB" id="J4GEY1"/>
<evidence type="ECO:0000313" key="3">
    <source>
        <dbReference type="Proteomes" id="UP000006352"/>
    </source>
</evidence>
<dbReference type="RefSeq" id="XP_012184641.1">
    <property type="nucleotide sequence ID" value="XM_012329251.1"/>
</dbReference>
<feature type="compositionally biased region" description="Basic and acidic residues" evidence="1">
    <location>
        <begin position="61"/>
        <end position="72"/>
    </location>
</feature>
<sequence>MNASLRRPGATKEARRIVLAVIGAQSKPPTVQEIFKLAVQHEASHEPSSSPSSMEATTPSFDRKPQPRYPDHEIKSMRYLKTVVLPSLLQTKNVQKVHSAEELTPEQLEQRLQTMTRSSRKQAASLSTTVDVWRWQLRTYKYSPPKPKTESVYGTEVGVGADWSHLNKRRQRSRSMSIARDVGWLEELDKAREEGRKAADEIAS</sequence>
<protein>
    <submittedName>
        <fullName evidence="2">Uncharacterized protein</fullName>
    </submittedName>
</protein>
<proteinExistence type="predicted"/>
<dbReference type="InParanoid" id="J4GEY1"/>
<feature type="region of interest" description="Disordered" evidence="1">
    <location>
        <begin position="38"/>
        <end position="72"/>
    </location>
</feature>